<evidence type="ECO:0000313" key="1">
    <source>
        <dbReference type="EMBL" id="UCQ02011.1"/>
    </source>
</evidence>
<protein>
    <submittedName>
        <fullName evidence="1">RES family NAD+ phosphorylase</fullName>
    </submittedName>
</protein>
<sequence length="229" mass="25439">MSIKLGENPNDDVNQTVETSVNAGMNEQDMAALDKISKLQDSQLQLSGDTERAKIEVFRLQFGCHGGSNVFFNRNGKDCRYSLIDGIHGSMYVARAPDTAMKEVFQHKKGLRESELDNYMMGSIVIERDIRILSVSKLIKRSNLTLHDVTTSNRAVTQYLAKKVHSAGFDGMEFLSNVTGDPCLVLWHNDPAGTGLATTRSQTSLSQFEYQDKEAADILVYDLGIPVEE</sequence>
<reference evidence="1" key="1">
    <citation type="submission" date="2021-09" db="EMBL/GenBank/DDBJ databases">
        <title>Comparative genomics of Edwardsiella genus reveals species-based diversity.</title>
        <authorList>
            <person name="Tekedar H.C."/>
            <person name="Kumru S."/>
            <person name="Waldbieser G.C."/>
            <person name="Reichley S.R."/>
            <person name="Lawrence M.L."/>
            <person name="Griffin M.J."/>
        </authorList>
    </citation>
    <scope>NUCLEOTIDE SEQUENCE</scope>
    <source>
        <strain evidence="1">ATCC 15947</strain>
    </source>
</reference>
<accession>A0AC61TMS4</accession>
<geneLocation type="plasmid" evidence="1 2">
    <name>pET-ATCC-159-1</name>
</geneLocation>
<keyword evidence="2" id="KW-1185">Reference proteome</keyword>
<keyword evidence="1" id="KW-0614">Plasmid</keyword>
<proteinExistence type="predicted"/>
<dbReference type="Proteomes" id="UP000245918">
    <property type="component" value="Plasmid pET-ATCC-159-1"/>
</dbReference>
<dbReference type="EMBL" id="CP084508">
    <property type="protein sequence ID" value="UCQ02011.1"/>
    <property type="molecule type" value="Genomic_DNA"/>
</dbReference>
<evidence type="ECO:0000313" key="2">
    <source>
        <dbReference type="Proteomes" id="UP000245918"/>
    </source>
</evidence>
<gene>
    <name evidence="1" type="ORF">DCL27_16975</name>
</gene>
<organism evidence="1 2">
    <name type="scientific">Edwardsiella tarda ATCC 15947 = NBRC 105688</name>
    <dbReference type="NCBI Taxonomy" id="667121"/>
    <lineage>
        <taxon>Bacteria</taxon>
        <taxon>Pseudomonadati</taxon>
        <taxon>Pseudomonadota</taxon>
        <taxon>Gammaproteobacteria</taxon>
        <taxon>Enterobacterales</taxon>
        <taxon>Hafniaceae</taxon>
        <taxon>Edwardsiella</taxon>
    </lineage>
</organism>
<name>A0AC61TMS4_EDWTA</name>